<organism evidence="2 3">
    <name type="scientific">Ceratodon purpureus</name>
    <name type="common">Fire moss</name>
    <name type="synonym">Dicranum purpureum</name>
    <dbReference type="NCBI Taxonomy" id="3225"/>
    <lineage>
        <taxon>Eukaryota</taxon>
        <taxon>Viridiplantae</taxon>
        <taxon>Streptophyta</taxon>
        <taxon>Embryophyta</taxon>
        <taxon>Bryophyta</taxon>
        <taxon>Bryophytina</taxon>
        <taxon>Bryopsida</taxon>
        <taxon>Dicranidae</taxon>
        <taxon>Pseudoditrichales</taxon>
        <taxon>Ditrichaceae</taxon>
        <taxon>Ceratodon</taxon>
    </lineage>
</organism>
<evidence type="ECO:0000256" key="1">
    <source>
        <dbReference type="SAM" id="MobiDB-lite"/>
    </source>
</evidence>
<evidence type="ECO:0000313" key="3">
    <source>
        <dbReference type="Proteomes" id="UP000822688"/>
    </source>
</evidence>
<name>A0A8T0HWL8_CERPU</name>
<feature type="compositionally biased region" description="Polar residues" evidence="1">
    <location>
        <begin position="65"/>
        <end position="90"/>
    </location>
</feature>
<protein>
    <submittedName>
        <fullName evidence="2">Uncharacterized protein</fullName>
    </submittedName>
</protein>
<comment type="caution">
    <text evidence="2">The sequence shown here is derived from an EMBL/GenBank/DDBJ whole genome shotgun (WGS) entry which is preliminary data.</text>
</comment>
<reference evidence="2" key="1">
    <citation type="submission" date="2020-06" db="EMBL/GenBank/DDBJ databases">
        <title>WGS assembly of Ceratodon purpureus strain R40.</title>
        <authorList>
            <person name="Carey S.B."/>
            <person name="Jenkins J."/>
            <person name="Shu S."/>
            <person name="Lovell J.T."/>
            <person name="Sreedasyam A."/>
            <person name="Maumus F."/>
            <person name="Tiley G.P."/>
            <person name="Fernandez-Pozo N."/>
            <person name="Barry K."/>
            <person name="Chen C."/>
            <person name="Wang M."/>
            <person name="Lipzen A."/>
            <person name="Daum C."/>
            <person name="Saski C.A."/>
            <person name="Payton A.C."/>
            <person name="Mcbreen J.C."/>
            <person name="Conrad R.E."/>
            <person name="Kollar L.M."/>
            <person name="Olsson S."/>
            <person name="Huttunen S."/>
            <person name="Landis J.B."/>
            <person name="Wickett N.J."/>
            <person name="Johnson M.G."/>
            <person name="Rensing S.A."/>
            <person name="Grimwood J."/>
            <person name="Schmutz J."/>
            <person name="Mcdaniel S.F."/>
        </authorList>
    </citation>
    <scope>NUCLEOTIDE SEQUENCE</scope>
    <source>
        <strain evidence="2">R40</strain>
    </source>
</reference>
<feature type="region of interest" description="Disordered" evidence="1">
    <location>
        <begin position="49"/>
        <end position="95"/>
    </location>
</feature>
<accession>A0A8T0HWL8</accession>
<dbReference type="AlphaFoldDB" id="A0A8T0HWL8"/>
<dbReference type="EMBL" id="CM026426">
    <property type="protein sequence ID" value="KAG0575256.1"/>
    <property type="molecule type" value="Genomic_DNA"/>
</dbReference>
<sequence>MDIPHAASTSPSWASGDTIPVTPNTLLQNFSNRMPVGIAVSTEVSASIGTASQEMSPRPSMEYSRPTQSHCQPCTGSPSSVTRHTNNNTEVCDVPDGVTTRRMATVAGTENTTPRQPREKFAIGLLPHICSGAVAVNNPCFILHPDKKDTVVAEGRAGGSWKAPSTKFGHLCTEGQQMVQIHKIIVPNLPLPFIEERQPFTILEHAFVKPSGSNVYVKWSSRLLVKKPKVRPSVNRDPIPRMNPLPVQCSQQKR</sequence>
<gene>
    <name evidence="2" type="ORF">KC19_VG330800</name>
</gene>
<evidence type="ECO:0000313" key="2">
    <source>
        <dbReference type="EMBL" id="KAG0575256.1"/>
    </source>
</evidence>
<keyword evidence="3" id="KW-1185">Reference proteome</keyword>
<dbReference type="Proteomes" id="UP000822688">
    <property type="component" value="Chromosome V"/>
</dbReference>
<feature type="region of interest" description="Disordered" evidence="1">
    <location>
        <begin position="232"/>
        <end position="254"/>
    </location>
</feature>
<proteinExistence type="predicted"/>